<organism evidence="2">
    <name type="scientific">marine sediment metagenome</name>
    <dbReference type="NCBI Taxonomy" id="412755"/>
    <lineage>
        <taxon>unclassified sequences</taxon>
        <taxon>metagenomes</taxon>
        <taxon>ecological metagenomes</taxon>
    </lineage>
</organism>
<feature type="transmembrane region" description="Helical" evidence="1">
    <location>
        <begin position="112"/>
        <end position="134"/>
    </location>
</feature>
<name>X0UY68_9ZZZZ</name>
<feature type="transmembrane region" description="Helical" evidence="1">
    <location>
        <begin position="15"/>
        <end position="33"/>
    </location>
</feature>
<feature type="non-terminal residue" evidence="2">
    <location>
        <position position="260"/>
    </location>
</feature>
<sequence length="260" mass="29672">MATREIFWNIGDWGYILYGLLLPLAIILAYAVYRRYRLWQVGQPDNRLDNLPQRMWSFAITGIVDGLIHRRFLREPYPGLIHFLIFWGAIVFLLAAFLDFLSHYIFEFMHGATYLGISFTVDVLGIGLLIGLVFATYRRYIQKPDRLDNKPENAIALTLIFVIVFTGFIIEGLRIAYFTANPVEFETIYPAIGPYDTSWALWSPGGWVFAKMFGSISSGALLLAHMSLWWFHTALALGAIVYVALTWTTLAHIVVGPFMC</sequence>
<evidence type="ECO:0000313" key="2">
    <source>
        <dbReference type="EMBL" id="GAG10735.1"/>
    </source>
</evidence>
<feature type="transmembrane region" description="Helical" evidence="1">
    <location>
        <begin position="235"/>
        <end position="255"/>
    </location>
</feature>
<evidence type="ECO:0008006" key="3">
    <source>
        <dbReference type="Google" id="ProtNLM"/>
    </source>
</evidence>
<protein>
    <recommendedName>
        <fullName evidence="3">NarG-like domain-containing protein</fullName>
    </recommendedName>
</protein>
<feature type="transmembrane region" description="Helical" evidence="1">
    <location>
        <begin position="155"/>
        <end position="179"/>
    </location>
</feature>
<keyword evidence="1" id="KW-1133">Transmembrane helix</keyword>
<keyword evidence="1" id="KW-0472">Membrane</keyword>
<feature type="transmembrane region" description="Helical" evidence="1">
    <location>
        <begin position="199"/>
        <end position="223"/>
    </location>
</feature>
<dbReference type="SUPFAM" id="SSF103501">
    <property type="entry name" value="Respiratory nitrate reductase 1 gamma chain"/>
    <property type="match status" value="1"/>
</dbReference>
<reference evidence="2" key="1">
    <citation type="journal article" date="2014" name="Front. Microbiol.">
        <title>High frequency of phylogenetically diverse reductive dehalogenase-homologous genes in deep subseafloor sedimentary metagenomes.</title>
        <authorList>
            <person name="Kawai M."/>
            <person name="Futagami T."/>
            <person name="Toyoda A."/>
            <person name="Takaki Y."/>
            <person name="Nishi S."/>
            <person name="Hori S."/>
            <person name="Arai W."/>
            <person name="Tsubouchi T."/>
            <person name="Morono Y."/>
            <person name="Uchiyama I."/>
            <person name="Ito T."/>
            <person name="Fujiyama A."/>
            <person name="Inagaki F."/>
            <person name="Takami H."/>
        </authorList>
    </citation>
    <scope>NUCLEOTIDE SEQUENCE</scope>
    <source>
        <strain evidence="2">Expedition CK06-06</strain>
    </source>
</reference>
<dbReference type="InterPro" id="IPR036197">
    <property type="entry name" value="NarG-like_sf"/>
</dbReference>
<comment type="caution">
    <text evidence="2">The sequence shown here is derived from an EMBL/GenBank/DDBJ whole genome shotgun (WGS) entry which is preliminary data.</text>
</comment>
<dbReference type="Gene3D" id="1.20.950.20">
    <property type="entry name" value="Transmembrane di-heme cytochromes, Chain C"/>
    <property type="match status" value="1"/>
</dbReference>
<dbReference type="EMBL" id="BARS01022059">
    <property type="protein sequence ID" value="GAG10735.1"/>
    <property type="molecule type" value="Genomic_DNA"/>
</dbReference>
<proteinExistence type="predicted"/>
<gene>
    <name evidence="2" type="ORF">S01H1_35310</name>
</gene>
<evidence type="ECO:0000256" key="1">
    <source>
        <dbReference type="SAM" id="Phobius"/>
    </source>
</evidence>
<accession>X0UY68</accession>
<dbReference type="AlphaFoldDB" id="X0UY68"/>
<feature type="transmembrane region" description="Helical" evidence="1">
    <location>
        <begin position="80"/>
        <end position="106"/>
    </location>
</feature>
<keyword evidence="1" id="KW-0812">Transmembrane</keyword>